<dbReference type="AlphaFoldDB" id="A0A8S2CM34"/>
<keyword evidence="4" id="KW-0862">Zinc</keyword>
<evidence type="ECO:0000256" key="2">
    <source>
        <dbReference type="ARBA" id="ARBA00022723"/>
    </source>
</evidence>
<feature type="domain" description="Adenosine deaminase" evidence="5">
    <location>
        <begin position="12"/>
        <end position="209"/>
    </location>
</feature>
<evidence type="ECO:0000313" key="7">
    <source>
        <dbReference type="EMBL" id="CAF3523868.1"/>
    </source>
</evidence>
<dbReference type="GO" id="GO:0046872">
    <property type="term" value="F:metal ion binding"/>
    <property type="evidence" value="ECO:0007669"/>
    <property type="project" value="UniProtKB-KW"/>
</dbReference>
<keyword evidence="2" id="KW-0479">Metal-binding</keyword>
<evidence type="ECO:0000256" key="3">
    <source>
        <dbReference type="ARBA" id="ARBA00022801"/>
    </source>
</evidence>
<dbReference type="EMBL" id="CAJNOK010000335">
    <property type="protein sequence ID" value="CAF0745908.1"/>
    <property type="molecule type" value="Genomic_DNA"/>
</dbReference>
<dbReference type="PANTHER" id="PTHR43114">
    <property type="entry name" value="ADENINE DEAMINASE"/>
    <property type="match status" value="1"/>
</dbReference>
<dbReference type="GO" id="GO:0006146">
    <property type="term" value="P:adenine catabolic process"/>
    <property type="evidence" value="ECO:0007669"/>
    <property type="project" value="TreeGrafter"/>
</dbReference>
<gene>
    <name evidence="6" type="ORF">OVA965_LOCUS1718</name>
    <name evidence="7" type="ORF">TMI583_LOCUS1718</name>
</gene>
<dbReference type="GO" id="GO:0005829">
    <property type="term" value="C:cytosol"/>
    <property type="evidence" value="ECO:0007669"/>
    <property type="project" value="TreeGrafter"/>
</dbReference>
<reference evidence="6" key="1">
    <citation type="submission" date="2021-02" db="EMBL/GenBank/DDBJ databases">
        <authorList>
            <person name="Nowell W R."/>
        </authorList>
    </citation>
    <scope>NUCLEOTIDE SEQUENCE</scope>
</reference>
<sequence length="209" mass="23878">MKQIEQLIKKLPKVELHVHIEGTLKPAHVLALAKRNRVDDFKYKSVEELNAETKHYKNLGEFVQVLDESMRVLQTEQDFYEMTFFYLREAKAQNIVHAEFFFAPQIHLQRGIGLLTFMNGIIRAMDDADRILNMSSSILLAFIRNLPEADAIATLAKFSAWANYIVGIGLVANEQKNPPHRFQKLYQLARSLGLRATVHAGEEGPPAYI</sequence>
<comment type="cofactor">
    <cofactor evidence="1">
        <name>Zn(2+)</name>
        <dbReference type="ChEBI" id="CHEBI:29105"/>
    </cofactor>
</comment>
<dbReference type="Gene3D" id="3.20.20.140">
    <property type="entry name" value="Metal-dependent hydrolases"/>
    <property type="match status" value="1"/>
</dbReference>
<evidence type="ECO:0000313" key="8">
    <source>
        <dbReference type="Proteomes" id="UP000677228"/>
    </source>
</evidence>
<dbReference type="PANTHER" id="PTHR43114:SF6">
    <property type="entry name" value="ADENINE DEAMINASE"/>
    <property type="match status" value="1"/>
</dbReference>
<dbReference type="InterPro" id="IPR006330">
    <property type="entry name" value="Ado/ade_deaminase"/>
</dbReference>
<dbReference type="SUPFAM" id="SSF51556">
    <property type="entry name" value="Metallo-dependent hydrolases"/>
    <property type="match status" value="1"/>
</dbReference>
<comment type="caution">
    <text evidence="6">The sequence shown here is derived from an EMBL/GenBank/DDBJ whole genome shotgun (WGS) entry which is preliminary data.</text>
</comment>
<evidence type="ECO:0000313" key="6">
    <source>
        <dbReference type="EMBL" id="CAF0745908.1"/>
    </source>
</evidence>
<evidence type="ECO:0000256" key="1">
    <source>
        <dbReference type="ARBA" id="ARBA00001947"/>
    </source>
</evidence>
<dbReference type="InterPro" id="IPR001365">
    <property type="entry name" value="A_deaminase_dom"/>
</dbReference>
<dbReference type="EMBL" id="CAJOBA010000335">
    <property type="protein sequence ID" value="CAF3523868.1"/>
    <property type="molecule type" value="Genomic_DNA"/>
</dbReference>
<dbReference type="Pfam" id="PF00962">
    <property type="entry name" value="A_deaminase"/>
    <property type="match status" value="1"/>
</dbReference>
<dbReference type="Proteomes" id="UP000682733">
    <property type="component" value="Unassembled WGS sequence"/>
</dbReference>
<keyword evidence="3" id="KW-0378">Hydrolase</keyword>
<name>A0A8S2CM34_9BILA</name>
<proteinExistence type="predicted"/>
<accession>A0A8S2CM34</accession>
<dbReference type="GO" id="GO:0043103">
    <property type="term" value="P:hypoxanthine salvage"/>
    <property type="evidence" value="ECO:0007669"/>
    <property type="project" value="TreeGrafter"/>
</dbReference>
<organism evidence="6 8">
    <name type="scientific">Didymodactylos carnosus</name>
    <dbReference type="NCBI Taxonomy" id="1234261"/>
    <lineage>
        <taxon>Eukaryota</taxon>
        <taxon>Metazoa</taxon>
        <taxon>Spiralia</taxon>
        <taxon>Gnathifera</taxon>
        <taxon>Rotifera</taxon>
        <taxon>Eurotatoria</taxon>
        <taxon>Bdelloidea</taxon>
        <taxon>Philodinida</taxon>
        <taxon>Philodinidae</taxon>
        <taxon>Didymodactylos</taxon>
    </lineage>
</organism>
<evidence type="ECO:0000256" key="4">
    <source>
        <dbReference type="ARBA" id="ARBA00022833"/>
    </source>
</evidence>
<dbReference type="Proteomes" id="UP000677228">
    <property type="component" value="Unassembled WGS sequence"/>
</dbReference>
<dbReference type="InterPro" id="IPR032466">
    <property type="entry name" value="Metal_Hydrolase"/>
</dbReference>
<dbReference type="GO" id="GO:0000034">
    <property type="term" value="F:adenine deaminase activity"/>
    <property type="evidence" value="ECO:0007669"/>
    <property type="project" value="TreeGrafter"/>
</dbReference>
<protein>
    <recommendedName>
        <fullName evidence="5">Adenosine deaminase domain-containing protein</fullName>
    </recommendedName>
</protein>
<evidence type="ECO:0000259" key="5">
    <source>
        <dbReference type="Pfam" id="PF00962"/>
    </source>
</evidence>